<accession>A0ABX1IMU1</accession>
<dbReference type="Proteomes" id="UP000744032">
    <property type="component" value="Unassembled WGS sequence"/>
</dbReference>
<dbReference type="RefSeq" id="WP_168374955.1">
    <property type="nucleotide sequence ID" value="NZ_JAAXMD010000220.1"/>
</dbReference>
<evidence type="ECO:0000256" key="1">
    <source>
        <dbReference type="SAM" id="Phobius"/>
    </source>
</evidence>
<proteinExistence type="predicted"/>
<protein>
    <recommendedName>
        <fullName evidence="4">DUF1275 domain-containing protein</fullName>
    </recommendedName>
</protein>
<name>A0ABX1IMU1_STRGB</name>
<reference evidence="2 3" key="1">
    <citation type="submission" date="2020-04" db="EMBL/GenBank/DDBJ databases">
        <title>Genome sequence of Streptomyces galbus strain I339.</title>
        <authorList>
            <person name="Silva E.A.N."/>
            <person name="Merces M."/>
            <person name="Castelo Branco A.P.O.T."/>
            <person name="Vasconcelos P.C."/>
            <person name="Costa N.P."/>
            <person name="Marinho G.C.S."/>
            <person name="Oliveira C.J.B."/>
            <person name="Araujo D."/>
            <person name="Rodrigues Junior V.S."/>
            <person name="Almeida R."/>
            <person name="Silva Filho U.R."/>
            <person name="Andrade A.S.A."/>
            <person name="Cibulski S.P."/>
        </authorList>
    </citation>
    <scope>NUCLEOTIDE SEQUENCE [LARGE SCALE GENOMIC DNA]</scope>
    <source>
        <strain evidence="2 3">I339</strain>
    </source>
</reference>
<organism evidence="2 3">
    <name type="scientific">Streptomyces galbus</name>
    <dbReference type="NCBI Taxonomy" id="33898"/>
    <lineage>
        <taxon>Bacteria</taxon>
        <taxon>Bacillati</taxon>
        <taxon>Actinomycetota</taxon>
        <taxon>Actinomycetes</taxon>
        <taxon>Kitasatosporales</taxon>
        <taxon>Streptomycetaceae</taxon>
        <taxon>Streptomyces</taxon>
    </lineage>
</organism>
<keyword evidence="1" id="KW-0472">Membrane</keyword>
<feature type="transmembrane region" description="Helical" evidence="1">
    <location>
        <begin position="22"/>
        <end position="42"/>
    </location>
</feature>
<dbReference type="EMBL" id="JAAXMD010000220">
    <property type="protein sequence ID" value="NKQ26953.1"/>
    <property type="molecule type" value="Genomic_DNA"/>
</dbReference>
<evidence type="ECO:0008006" key="4">
    <source>
        <dbReference type="Google" id="ProtNLM"/>
    </source>
</evidence>
<evidence type="ECO:0000313" key="3">
    <source>
        <dbReference type="Proteomes" id="UP000744032"/>
    </source>
</evidence>
<comment type="caution">
    <text evidence="2">The sequence shown here is derived from an EMBL/GenBank/DDBJ whole genome shotgun (WGS) entry which is preliminary data.</text>
</comment>
<gene>
    <name evidence="2" type="ORF">HF200_21645</name>
</gene>
<keyword evidence="1" id="KW-1133">Transmembrane helix</keyword>
<evidence type="ECO:0000313" key="2">
    <source>
        <dbReference type="EMBL" id="NKQ26953.1"/>
    </source>
</evidence>
<sequence>MPTVTAPHRPGRSAWTAAAQPFALAAITGAADALTTVLLHLMHLASL</sequence>
<keyword evidence="1" id="KW-0812">Transmembrane</keyword>
<keyword evidence="3" id="KW-1185">Reference proteome</keyword>